<reference evidence="1" key="1">
    <citation type="journal article" date="2017" name="Proc. Natl. Acad. Sci. U.S.A.">
        <title>Comparative genomics uncovers the prolific and distinctive metabolic potential of the cyanobacterial genus Moorea.</title>
        <authorList>
            <person name="Leao T."/>
            <person name="Castelao G."/>
            <person name="Korobeynikov A."/>
            <person name="Monroe E.A."/>
            <person name="Podell S."/>
            <person name="Glukhov E."/>
            <person name="Allen E.E."/>
            <person name="Gerwick W.H."/>
            <person name="Gerwick L."/>
        </authorList>
    </citation>
    <scope>NUCLEOTIDE SEQUENCE</scope>
    <source>
        <strain evidence="1">JHB</strain>
    </source>
</reference>
<name>A0A9Q9UWG9_MOOP1</name>
<evidence type="ECO:0000313" key="1">
    <source>
        <dbReference type="EMBL" id="WAN69891.1"/>
    </source>
</evidence>
<protein>
    <submittedName>
        <fullName evidence="1">Uncharacterized protein</fullName>
    </submittedName>
</protein>
<reference evidence="1" key="2">
    <citation type="submission" date="2022-10" db="EMBL/GenBank/DDBJ databases">
        <authorList>
            <person name="Ngo T.-E."/>
        </authorList>
    </citation>
    <scope>NUCLEOTIDE SEQUENCE</scope>
    <source>
        <strain evidence="1">JHB</strain>
    </source>
</reference>
<dbReference type="EMBL" id="CP017708">
    <property type="protein sequence ID" value="WAN69891.1"/>
    <property type="molecule type" value="Genomic_DNA"/>
</dbReference>
<proteinExistence type="predicted"/>
<dbReference type="Proteomes" id="UP000176944">
    <property type="component" value="Chromosome"/>
</dbReference>
<dbReference type="AlphaFoldDB" id="A0A9Q9UWG9"/>
<gene>
    <name evidence="1" type="ORF">BJP36_38015</name>
</gene>
<accession>A0A9Q9UWG9</accession>
<sequence>MIVYVLNKRHLKKSRKWIEYLPCQLQDENREVRPVANLIRQRKAHLTIQLTAWLRLIAIESHQPHTFYRCAFRI</sequence>
<organism evidence="1">
    <name type="scientific">Moorena producens (strain JHB)</name>
    <dbReference type="NCBI Taxonomy" id="1454205"/>
    <lineage>
        <taxon>Bacteria</taxon>
        <taxon>Bacillati</taxon>
        <taxon>Cyanobacteriota</taxon>
        <taxon>Cyanophyceae</taxon>
        <taxon>Coleofasciculales</taxon>
        <taxon>Coleofasciculaceae</taxon>
        <taxon>Moorena</taxon>
    </lineage>
</organism>